<evidence type="ECO:0000259" key="1">
    <source>
        <dbReference type="Pfam" id="PF03399"/>
    </source>
</evidence>
<sequence length="361" mass="42246">MSSFPEPIRGNCYDFCPAKERIERTQTQELSRFECPTKEAPDLVPVKKYRRAAAGRNLTDPSDLRPEIVLQRTLQYLFTTVLPRIDICKNSNAVERTEFLAVYHFVSDRIRSIRQDYIIQQITGTSYITALEQIVRFYIITGLRAIELVPSGTLCQDWSEKLHDQQLISALSELQMLYDQTNMDAHEISEFLAYNLLLHAKDSQTIASILLKSSSPQRQVSNVQRALRTFVALQTDDYHEFWIQFHTMSRLEQALALRHLTRIWTQSIEMMKKSFRSHEWIPVDEISKWFGLEKDSKLVVKLCQNFNIQTRSTQTFIQFQTTGISNEIDVETFSNLLRDVAIQFHFKKFPTIDFIQTRPKY</sequence>
<dbReference type="PANTHER" id="PTHR12436">
    <property type="entry name" value="80 KDA MCM3-ASSOCIATED PROTEIN"/>
    <property type="match status" value="1"/>
</dbReference>
<organism evidence="2 3">
    <name type="scientific">Plasmopara halstedii</name>
    <name type="common">Downy mildew of sunflower</name>
    <dbReference type="NCBI Taxonomy" id="4781"/>
    <lineage>
        <taxon>Eukaryota</taxon>
        <taxon>Sar</taxon>
        <taxon>Stramenopiles</taxon>
        <taxon>Oomycota</taxon>
        <taxon>Peronosporomycetes</taxon>
        <taxon>Peronosporales</taxon>
        <taxon>Peronosporaceae</taxon>
        <taxon>Plasmopara</taxon>
    </lineage>
</organism>
<dbReference type="Pfam" id="PF03399">
    <property type="entry name" value="SAC3_GANP"/>
    <property type="match status" value="1"/>
</dbReference>
<dbReference type="GeneID" id="36400176"/>
<evidence type="ECO:0000313" key="2">
    <source>
        <dbReference type="EMBL" id="CEG47785.1"/>
    </source>
</evidence>
<dbReference type="STRING" id="4781.A0A0P1B0S0"/>
<evidence type="ECO:0000313" key="3">
    <source>
        <dbReference type="Proteomes" id="UP000054928"/>
    </source>
</evidence>
<dbReference type="GO" id="GO:0005737">
    <property type="term" value="C:cytoplasm"/>
    <property type="evidence" value="ECO:0007669"/>
    <property type="project" value="TreeGrafter"/>
</dbReference>
<accession>A0A0P1B0S0</accession>
<dbReference type="Proteomes" id="UP000054928">
    <property type="component" value="Unassembled WGS sequence"/>
</dbReference>
<dbReference type="PANTHER" id="PTHR12436:SF3">
    <property type="entry name" value="GERMINAL-CENTER ASSOCIATED NUCLEAR PROTEIN"/>
    <property type="match status" value="1"/>
</dbReference>
<dbReference type="InterPro" id="IPR005062">
    <property type="entry name" value="SAC3/GANP/THP3_conserved"/>
</dbReference>
<dbReference type="Gene3D" id="1.25.40.990">
    <property type="match status" value="1"/>
</dbReference>
<dbReference type="AlphaFoldDB" id="A0A0P1B0S0"/>
<dbReference type="GO" id="GO:0006406">
    <property type="term" value="P:mRNA export from nucleus"/>
    <property type="evidence" value="ECO:0007669"/>
    <property type="project" value="TreeGrafter"/>
</dbReference>
<dbReference type="EMBL" id="CCYD01002864">
    <property type="protein sequence ID" value="CEG47785.1"/>
    <property type="molecule type" value="Genomic_DNA"/>
</dbReference>
<name>A0A0P1B0S0_PLAHL</name>
<reference evidence="3" key="1">
    <citation type="submission" date="2014-09" db="EMBL/GenBank/DDBJ databases">
        <authorList>
            <person name="Sharma Rahul"/>
            <person name="Thines Marco"/>
        </authorList>
    </citation>
    <scope>NUCLEOTIDE SEQUENCE [LARGE SCALE GENOMIC DNA]</scope>
</reference>
<protein>
    <submittedName>
        <fullName evidence="2">Nuclear protein export factor</fullName>
    </submittedName>
</protein>
<dbReference type="OrthoDB" id="264795at2759"/>
<dbReference type="RefSeq" id="XP_024584154.1">
    <property type="nucleotide sequence ID" value="XM_024718791.1"/>
</dbReference>
<dbReference type="OMA" id="CPLHEAK"/>
<keyword evidence="3" id="KW-1185">Reference proteome</keyword>
<dbReference type="InterPro" id="IPR045107">
    <property type="entry name" value="SAC3/GANP/THP3"/>
</dbReference>
<dbReference type="GO" id="GO:0070390">
    <property type="term" value="C:transcription export complex 2"/>
    <property type="evidence" value="ECO:0007669"/>
    <property type="project" value="TreeGrafter"/>
</dbReference>
<proteinExistence type="predicted"/>
<feature type="domain" description="SAC3/GANP/THP3 conserved" evidence="1">
    <location>
        <begin position="15"/>
        <end position="310"/>
    </location>
</feature>